<feature type="transmembrane region" description="Helical" evidence="7">
    <location>
        <begin position="221"/>
        <end position="238"/>
    </location>
</feature>
<dbReference type="InterPro" id="IPR032879">
    <property type="entry name" value="FixG_C"/>
</dbReference>
<evidence type="ECO:0000256" key="3">
    <source>
        <dbReference type="ARBA" id="ARBA00022723"/>
    </source>
</evidence>
<dbReference type="GO" id="GO:0051539">
    <property type="term" value="F:4 iron, 4 sulfur cluster binding"/>
    <property type="evidence" value="ECO:0007669"/>
    <property type="project" value="UniProtKB-KW"/>
</dbReference>
<dbReference type="PROSITE" id="PS51379">
    <property type="entry name" value="4FE4S_FER_2"/>
    <property type="match status" value="1"/>
</dbReference>
<gene>
    <name evidence="9" type="ORF">OLMES_2260</name>
</gene>
<keyword evidence="7" id="KW-0472">Membrane</keyword>
<keyword evidence="2" id="KW-0004">4Fe-4S</keyword>
<evidence type="ECO:0000256" key="5">
    <source>
        <dbReference type="ARBA" id="ARBA00023004"/>
    </source>
</evidence>
<dbReference type="GO" id="GO:0046872">
    <property type="term" value="F:metal ion binding"/>
    <property type="evidence" value="ECO:0007669"/>
    <property type="project" value="UniProtKB-KW"/>
</dbReference>
<dbReference type="Pfam" id="PF11614">
    <property type="entry name" value="FixG_C"/>
    <property type="match status" value="1"/>
</dbReference>
<dbReference type="EMBL" id="CP021425">
    <property type="protein sequence ID" value="ARU56323.1"/>
    <property type="molecule type" value="Genomic_DNA"/>
</dbReference>
<feature type="domain" description="4Fe-4S ferredoxin-type" evidence="8">
    <location>
        <begin position="282"/>
        <end position="310"/>
    </location>
</feature>
<dbReference type="AlphaFoldDB" id="A0A1Y0IAA0"/>
<evidence type="ECO:0000256" key="7">
    <source>
        <dbReference type="SAM" id="Phobius"/>
    </source>
</evidence>
<keyword evidence="6" id="KW-0411">Iron-sulfur</keyword>
<proteinExistence type="predicted"/>
<accession>A0A1Y0IAA0</accession>
<evidence type="ECO:0000313" key="9">
    <source>
        <dbReference type="EMBL" id="ARU56323.1"/>
    </source>
</evidence>
<evidence type="ECO:0000256" key="1">
    <source>
        <dbReference type="ARBA" id="ARBA00022448"/>
    </source>
</evidence>
<keyword evidence="3" id="KW-0479">Metal-binding</keyword>
<evidence type="ECO:0000256" key="2">
    <source>
        <dbReference type="ARBA" id="ARBA00022485"/>
    </source>
</evidence>
<dbReference type="KEGG" id="ome:OLMES_2260"/>
<dbReference type="SUPFAM" id="SSF54862">
    <property type="entry name" value="4Fe-4S ferredoxins"/>
    <property type="match status" value="1"/>
</dbReference>
<dbReference type="InterPro" id="IPR017896">
    <property type="entry name" value="4Fe4S_Fe-S-bd"/>
</dbReference>
<protein>
    <submittedName>
        <fullName evidence="9">Polyferredoxin</fullName>
    </submittedName>
</protein>
<evidence type="ECO:0000256" key="4">
    <source>
        <dbReference type="ARBA" id="ARBA00022982"/>
    </source>
</evidence>
<dbReference type="PANTHER" id="PTHR30176:SF3">
    <property type="entry name" value="FERREDOXIN-TYPE PROTEIN NAPH"/>
    <property type="match status" value="1"/>
</dbReference>
<feature type="transmembrane region" description="Helical" evidence="7">
    <location>
        <begin position="183"/>
        <end position="201"/>
    </location>
</feature>
<dbReference type="FunFam" id="1.10.1060.10:FF:000015">
    <property type="entry name" value="Cytochrome c oxidase accessory protein CcoG"/>
    <property type="match status" value="1"/>
</dbReference>
<evidence type="ECO:0000313" key="10">
    <source>
        <dbReference type="Proteomes" id="UP000196027"/>
    </source>
</evidence>
<dbReference type="GO" id="GO:0005886">
    <property type="term" value="C:plasma membrane"/>
    <property type="evidence" value="ECO:0007669"/>
    <property type="project" value="TreeGrafter"/>
</dbReference>
<keyword evidence="7" id="KW-1133">Transmembrane helix</keyword>
<reference evidence="9 10" key="1">
    <citation type="submission" date="2017-05" db="EMBL/GenBank/DDBJ databases">
        <title>Genomic insights into alkan degradation activity of Oleiphilus messinensis.</title>
        <authorList>
            <person name="Kozyavkin S.A."/>
            <person name="Slesarev A.I."/>
            <person name="Golyshin P.N."/>
            <person name="Korzhenkov A."/>
            <person name="Golyshina O.N."/>
            <person name="Toshchakov S.V."/>
        </authorList>
    </citation>
    <scope>NUCLEOTIDE SEQUENCE [LARGE SCALE GENOMIC DNA]</scope>
    <source>
        <strain evidence="9 10">ME102</strain>
    </source>
</reference>
<dbReference type="InterPro" id="IPR051684">
    <property type="entry name" value="Electron_Trans/Redox"/>
</dbReference>
<keyword evidence="5" id="KW-0408">Iron</keyword>
<dbReference type="RefSeq" id="WP_087461325.1">
    <property type="nucleotide sequence ID" value="NZ_CP021425.1"/>
</dbReference>
<dbReference type="OrthoDB" id="9811700at2"/>
<dbReference type="InterPro" id="IPR017900">
    <property type="entry name" value="4Fe4S_Fe_S_CS"/>
</dbReference>
<dbReference type="Proteomes" id="UP000196027">
    <property type="component" value="Chromosome"/>
</dbReference>
<dbReference type="InterPro" id="IPR009051">
    <property type="entry name" value="Helical_ferredxn"/>
</dbReference>
<dbReference type="Gene3D" id="2.60.40.10">
    <property type="entry name" value="Immunoglobulins"/>
    <property type="match status" value="1"/>
</dbReference>
<keyword evidence="4" id="KW-0249">Electron transport</keyword>
<organism evidence="9 10">
    <name type="scientific">Oleiphilus messinensis</name>
    <dbReference type="NCBI Taxonomy" id="141451"/>
    <lineage>
        <taxon>Bacteria</taxon>
        <taxon>Pseudomonadati</taxon>
        <taxon>Pseudomonadota</taxon>
        <taxon>Gammaproteobacteria</taxon>
        <taxon>Oceanospirillales</taxon>
        <taxon>Oleiphilaceae</taxon>
        <taxon>Oleiphilus</taxon>
    </lineage>
</organism>
<dbReference type="Pfam" id="PF13746">
    <property type="entry name" value="Fer4_18"/>
    <property type="match status" value="1"/>
</dbReference>
<feature type="transmembrane region" description="Helical" evidence="7">
    <location>
        <begin position="65"/>
        <end position="82"/>
    </location>
</feature>
<feature type="transmembrane region" description="Helical" evidence="7">
    <location>
        <begin position="109"/>
        <end position="130"/>
    </location>
</feature>
<dbReference type="InterPro" id="IPR013783">
    <property type="entry name" value="Ig-like_fold"/>
</dbReference>
<dbReference type="PANTHER" id="PTHR30176">
    <property type="entry name" value="FERREDOXIN-TYPE PROTEIN NAPH"/>
    <property type="match status" value="1"/>
</dbReference>
<dbReference type="InterPro" id="IPR014116">
    <property type="entry name" value="Cyt_c_oxidase_cbb3_FixG"/>
</dbReference>
<evidence type="ECO:0000259" key="8">
    <source>
        <dbReference type="PROSITE" id="PS51379"/>
    </source>
</evidence>
<sequence length="494" mass="55620">MSNNASNSENVSSVTKIPTQDITDSNQAGLSADTPPKPQTIELYASRKKIYVKEIQGFFQRIRSISLWLLMGSYFLLCWINVNGQPLIHFDLPERKFHLFGTTFWPQDFILLSWLLIICAFGLFFITTLFGRMWCGYTCPQTAWTFVFMWIEERIEGSRNQRIKLDKAPNSTNKLLKKSLKHGAWLFVALATGLTFVGYFYPIRELVPDLFTFTVSSGWAYFWIAFFTLATYINAGWMREQVCLYMCPYARFQSVMFDQDTLTVSYDYQRGEPRGKRKKSADPVSSGLGHCVDCGMCVQVCPTGIDIRDGLQYECIGCALCVDACDQIMDKMNYPRGLISYATEKALEGSESHLVRPKSIGYLTALVLMVLAVVYSIATRIPLELDVIRDRGALYYTTPKGFIENTYTLKIVNMADTLREFDVTVEGLPGGFISTTTRVTIQSGEVASVPISVETDPANLKSTSHEITFYATAVDNPDTVADSDSRFLGPPPLL</sequence>
<dbReference type="PROSITE" id="PS00198">
    <property type="entry name" value="4FE4S_FER_1"/>
    <property type="match status" value="1"/>
</dbReference>
<dbReference type="Gene3D" id="1.10.1060.10">
    <property type="entry name" value="Alpha-helical ferredoxin"/>
    <property type="match status" value="1"/>
</dbReference>
<feature type="transmembrane region" description="Helical" evidence="7">
    <location>
        <begin position="360"/>
        <end position="378"/>
    </location>
</feature>
<name>A0A1Y0IAA0_9GAMM</name>
<keyword evidence="7" id="KW-0812">Transmembrane</keyword>
<evidence type="ECO:0000256" key="6">
    <source>
        <dbReference type="ARBA" id="ARBA00023014"/>
    </source>
</evidence>
<dbReference type="NCBIfam" id="TIGR02745">
    <property type="entry name" value="ccoG_rdxA_fixG"/>
    <property type="match status" value="1"/>
</dbReference>
<keyword evidence="1" id="KW-0813">Transport</keyword>
<keyword evidence="10" id="KW-1185">Reference proteome</keyword>
<dbReference type="Pfam" id="PF12801">
    <property type="entry name" value="Fer4_5"/>
    <property type="match status" value="1"/>
</dbReference>